<keyword evidence="9" id="KW-1185">Reference proteome</keyword>
<feature type="transmembrane region" description="Helical" evidence="6">
    <location>
        <begin position="61"/>
        <end position="80"/>
    </location>
</feature>
<feature type="transmembrane region" description="Helical" evidence="6">
    <location>
        <begin position="146"/>
        <end position="168"/>
    </location>
</feature>
<comment type="caution">
    <text evidence="8">The sequence shown here is derived from an EMBL/GenBank/DDBJ whole genome shotgun (WGS) entry which is preliminary data.</text>
</comment>
<keyword evidence="4 6" id="KW-1133">Transmembrane helix</keyword>
<dbReference type="Proteomes" id="UP000187486">
    <property type="component" value="Unassembled WGS sequence"/>
</dbReference>
<proteinExistence type="predicted"/>
<feature type="transmembrane region" description="Helical" evidence="6">
    <location>
        <begin position="307"/>
        <end position="330"/>
    </location>
</feature>
<keyword evidence="5 6" id="KW-0472">Membrane</keyword>
<name>A0A1R0KD04_9PSEU</name>
<dbReference type="InterPro" id="IPR036259">
    <property type="entry name" value="MFS_trans_sf"/>
</dbReference>
<feature type="transmembrane region" description="Helical" evidence="6">
    <location>
        <begin position="117"/>
        <end position="134"/>
    </location>
</feature>
<dbReference type="AlphaFoldDB" id="A0A1R0KD04"/>
<dbReference type="GO" id="GO:0005886">
    <property type="term" value="C:plasma membrane"/>
    <property type="evidence" value="ECO:0007669"/>
    <property type="project" value="UniProtKB-SubCell"/>
</dbReference>
<feature type="transmembrane region" description="Helical" evidence="6">
    <location>
        <begin position="342"/>
        <end position="362"/>
    </location>
</feature>
<feature type="transmembrane region" description="Helical" evidence="6">
    <location>
        <begin position="252"/>
        <end position="275"/>
    </location>
</feature>
<evidence type="ECO:0000313" key="8">
    <source>
        <dbReference type="EMBL" id="OLZ42775.1"/>
    </source>
</evidence>
<dbReference type="PANTHER" id="PTHR43124:SF3">
    <property type="entry name" value="CHLORAMPHENICOL EFFLUX PUMP RV0191"/>
    <property type="match status" value="1"/>
</dbReference>
<evidence type="ECO:0000256" key="1">
    <source>
        <dbReference type="ARBA" id="ARBA00004651"/>
    </source>
</evidence>
<dbReference type="InterPro" id="IPR011701">
    <property type="entry name" value="MFS"/>
</dbReference>
<evidence type="ECO:0000256" key="3">
    <source>
        <dbReference type="ARBA" id="ARBA00022692"/>
    </source>
</evidence>
<evidence type="ECO:0000313" key="9">
    <source>
        <dbReference type="Proteomes" id="UP000187486"/>
    </source>
</evidence>
<evidence type="ECO:0000256" key="2">
    <source>
        <dbReference type="ARBA" id="ARBA00022475"/>
    </source>
</evidence>
<comment type="subcellular location">
    <subcellularLocation>
        <location evidence="1">Cell membrane</location>
        <topology evidence="1">Multi-pass membrane protein</topology>
    </subcellularLocation>
</comment>
<feature type="transmembrane region" description="Helical" evidence="6">
    <location>
        <begin position="23"/>
        <end position="49"/>
    </location>
</feature>
<evidence type="ECO:0000256" key="5">
    <source>
        <dbReference type="ARBA" id="ARBA00023136"/>
    </source>
</evidence>
<reference evidence="8 9" key="1">
    <citation type="submission" date="2016-01" db="EMBL/GenBank/DDBJ databases">
        <title>Amycolatopsis coloradensis genome sequencing and assembly.</title>
        <authorList>
            <person name="Mayilraj S."/>
        </authorList>
    </citation>
    <scope>NUCLEOTIDE SEQUENCE [LARGE SCALE GENOMIC DNA]</scope>
    <source>
        <strain evidence="8 9">DSM 44225</strain>
    </source>
</reference>
<dbReference type="STRING" id="76021.BS329_41645"/>
<feature type="transmembrane region" description="Helical" evidence="6">
    <location>
        <begin position="374"/>
        <end position="394"/>
    </location>
</feature>
<feature type="transmembrane region" description="Helical" evidence="6">
    <location>
        <begin position="214"/>
        <end position="240"/>
    </location>
</feature>
<gene>
    <name evidence="8" type="ORF">BS329_41645</name>
</gene>
<feature type="transmembrane region" description="Helical" evidence="6">
    <location>
        <begin position="282"/>
        <end position="301"/>
    </location>
</feature>
<feature type="transmembrane region" description="Helical" evidence="6">
    <location>
        <begin position="87"/>
        <end position="111"/>
    </location>
</feature>
<dbReference type="SUPFAM" id="SSF103473">
    <property type="entry name" value="MFS general substrate transporter"/>
    <property type="match status" value="1"/>
</dbReference>
<accession>A0A1R0KD04</accession>
<protein>
    <submittedName>
        <fullName evidence="8">MFS transporter</fullName>
    </submittedName>
</protein>
<feature type="transmembrane region" description="Helical" evidence="6">
    <location>
        <begin position="174"/>
        <end position="194"/>
    </location>
</feature>
<dbReference type="PROSITE" id="PS50850">
    <property type="entry name" value="MFS"/>
    <property type="match status" value="1"/>
</dbReference>
<dbReference type="OrthoDB" id="2810795at2"/>
<dbReference type="GO" id="GO:0022857">
    <property type="term" value="F:transmembrane transporter activity"/>
    <property type="evidence" value="ECO:0007669"/>
    <property type="project" value="InterPro"/>
</dbReference>
<dbReference type="PANTHER" id="PTHR43124">
    <property type="entry name" value="PURINE EFFLUX PUMP PBUE"/>
    <property type="match status" value="1"/>
</dbReference>
<keyword evidence="2" id="KW-1003">Cell membrane</keyword>
<evidence type="ECO:0000259" key="7">
    <source>
        <dbReference type="PROSITE" id="PS50850"/>
    </source>
</evidence>
<evidence type="ECO:0000256" key="6">
    <source>
        <dbReference type="SAM" id="Phobius"/>
    </source>
</evidence>
<dbReference type="InterPro" id="IPR050189">
    <property type="entry name" value="MFS_Efflux_Transporters"/>
</dbReference>
<dbReference type="EMBL" id="MQUQ01000057">
    <property type="protein sequence ID" value="OLZ42775.1"/>
    <property type="molecule type" value="Genomic_DNA"/>
</dbReference>
<evidence type="ECO:0000256" key="4">
    <source>
        <dbReference type="ARBA" id="ARBA00022989"/>
    </source>
</evidence>
<sequence>MTVDAIPPCDTAPVRPKLPFGALLAFATVVFIGCVTETLPAGVLLGISADLCVSEAQAGQLVTVYAISTAVTAVPLTALSRRLPRRALLLCLILGFAVVNAITAFSSVYALTLVARILAGAVSGVLWAMIPGYAMRLVPAAHAGKALAIAMIGTPIGFAIGVPAGTILGDLIGWRYAFAMLVAITVLLAGWVRWQAPPLPGEPAGQRAAPWKVLAIKGFPAVLATTFVFVLGHNILYTYLGPVLAETGEARLLGTVLLVFGVTSVLGIWVVGAVIDKWPRPLVLASTALFAVAGAAIGAAADRPVLLYGAVALWGLAFGGAPTMFPAAAARVAGRTADVAQSLAITVWNLAIAGGALVGGSVLDQAGTATPLPWIAVALTALACAVAAAARHGFPAVRR</sequence>
<feature type="domain" description="Major facilitator superfamily (MFS) profile" evidence="7">
    <location>
        <begin position="22"/>
        <end position="399"/>
    </location>
</feature>
<dbReference type="Pfam" id="PF07690">
    <property type="entry name" value="MFS_1"/>
    <property type="match status" value="1"/>
</dbReference>
<dbReference type="InterPro" id="IPR020846">
    <property type="entry name" value="MFS_dom"/>
</dbReference>
<organism evidence="8 9">
    <name type="scientific">Amycolatopsis coloradensis</name>
    <dbReference type="NCBI Taxonomy" id="76021"/>
    <lineage>
        <taxon>Bacteria</taxon>
        <taxon>Bacillati</taxon>
        <taxon>Actinomycetota</taxon>
        <taxon>Actinomycetes</taxon>
        <taxon>Pseudonocardiales</taxon>
        <taxon>Pseudonocardiaceae</taxon>
        <taxon>Amycolatopsis</taxon>
    </lineage>
</organism>
<dbReference type="CDD" id="cd17324">
    <property type="entry name" value="MFS_NepI_like"/>
    <property type="match status" value="1"/>
</dbReference>
<dbReference type="RefSeq" id="WP_076169142.1">
    <property type="nucleotide sequence ID" value="NZ_JBEZVB010000175.1"/>
</dbReference>
<keyword evidence="3 6" id="KW-0812">Transmembrane</keyword>
<dbReference type="Gene3D" id="1.20.1250.20">
    <property type="entry name" value="MFS general substrate transporter like domains"/>
    <property type="match status" value="1"/>
</dbReference>